<gene>
    <name evidence="3" type="ORF">EJ04DRAFT_545477</name>
</gene>
<dbReference type="InterPro" id="IPR029052">
    <property type="entry name" value="Metallo-depent_PP-like"/>
</dbReference>
<evidence type="ECO:0000313" key="3">
    <source>
        <dbReference type="EMBL" id="KAF2730934.1"/>
    </source>
</evidence>
<accession>A0A9P4UY22</accession>
<organism evidence="3 4">
    <name type="scientific">Polyplosphaeria fusca</name>
    <dbReference type="NCBI Taxonomy" id="682080"/>
    <lineage>
        <taxon>Eukaryota</taxon>
        <taxon>Fungi</taxon>
        <taxon>Dikarya</taxon>
        <taxon>Ascomycota</taxon>
        <taxon>Pezizomycotina</taxon>
        <taxon>Dothideomycetes</taxon>
        <taxon>Pleosporomycetidae</taxon>
        <taxon>Pleosporales</taxon>
        <taxon>Tetraplosphaeriaceae</taxon>
        <taxon>Polyplosphaeria</taxon>
    </lineage>
</organism>
<dbReference type="SUPFAM" id="SSF56300">
    <property type="entry name" value="Metallo-dependent phosphatases"/>
    <property type="match status" value="1"/>
</dbReference>
<dbReference type="Gene3D" id="3.60.21.10">
    <property type="match status" value="1"/>
</dbReference>
<evidence type="ECO:0000259" key="2">
    <source>
        <dbReference type="Pfam" id="PF00149"/>
    </source>
</evidence>
<dbReference type="PANTHER" id="PTHR37844">
    <property type="entry name" value="SER/THR PROTEIN PHOSPHATASE SUPERFAMILY (AFU_ORTHOLOGUE AFUA_1G14840)"/>
    <property type="match status" value="1"/>
</dbReference>
<dbReference type="Pfam" id="PF00149">
    <property type="entry name" value="Metallophos"/>
    <property type="match status" value="1"/>
</dbReference>
<name>A0A9P4UY22_9PLEO</name>
<dbReference type="EMBL" id="ML996206">
    <property type="protein sequence ID" value="KAF2730934.1"/>
    <property type="molecule type" value="Genomic_DNA"/>
</dbReference>
<dbReference type="PANTHER" id="PTHR37844:SF2">
    <property type="entry name" value="SER_THR PROTEIN PHOSPHATASE SUPERFAMILY (AFU_ORTHOLOGUE AFUA_1G14840)"/>
    <property type="match status" value="1"/>
</dbReference>
<dbReference type="GO" id="GO:0016787">
    <property type="term" value="F:hydrolase activity"/>
    <property type="evidence" value="ECO:0007669"/>
    <property type="project" value="InterPro"/>
</dbReference>
<dbReference type="Proteomes" id="UP000799444">
    <property type="component" value="Unassembled WGS sequence"/>
</dbReference>
<comment type="caution">
    <text evidence="3">The sequence shown here is derived from an EMBL/GenBank/DDBJ whole genome shotgun (WGS) entry which is preliminary data.</text>
</comment>
<feature type="domain" description="Calcineurin-like phosphoesterase" evidence="2">
    <location>
        <begin position="8"/>
        <end position="214"/>
    </location>
</feature>
<reference evidence="3" key="1">
    <citation type="journal article" date="2020" name="Stud. Mycol.">
        <title>101 Dothideomycetes genomes: a test case for predicting lifestyles and emergence of pathogens.</title>
        <authorList>
            <person name="Haridas S."/>
            <person name="Albert R."/>
            <person name="Binder M."/>
            <person name="Bloem J."/>
            <person name="Labutti K."/>
            <person name="Salamov A."/>
            <person name="Andreopoulos B."/>
            <person name="Baker S."/>
            <person name="Barry K."/>
            <person name="Bills G."/>
            <person name="Bluhm B."/>
            <person name="Cannon C."/>
            <person name="Castanera R."/>
            <person name="Culley D."/>
            <person name="Daum C."/>
            <person name="Ezra D."/>
            <person name="Gonzalez J."/>
            <person name="Henrissat B."/>
            <person name="Kuo A."/>
            <person name="Liang C."/>
            <person name="Lipzen A."/>
            <person name="Lutzoni F."/>
            <person name="Magnuson J."/>
            <person name="Mondo S."/>
            <person name="Nolan M."/>
            <person name="Ohm R."/>
            <person name="Pangilinan J."/>
            <person name="Park H.-J."/>
            <person name="Ramirez L."/>
            <person name="Alfaro M."/>
            <person name="Sun H."/>
            <person name="Tritt A."/>
            <person name="Yoshinaga Y."/>
            <person name="Zwiers L.-H."/>
            <person name="Turgeon B."/>
            <person name="Goodwin S."/>
            <person name="Spatafora J."/>
            <person name="Crous P."/>
            <person name="Grigoriev I."/>
        </authorList>
    </citation>
    <scope>NUCLEOTIDE SEQUENCE</scope>
    <source>
        <strain evidence="3">CBS 125425</strain>
    </source>
</reference>
<dbReference type="AlphaFoldDB" id="A0A9P4UY22"/>
<sequence>MSLFAPTIQVVSDLHLETPIGLPSYASFKIPIHSSNLFLLGDIGLVKDDALFNFLRKLLRNRSLHIFYLLGNHEPYQLSLSSTVERMRNSESECKLSFGGRFIFLNRDRYDLSSTITILGCTLWSDVEADQAADVAARLTDFNDQRGIRDCLEAEEPHRQVIVATHHCPTKNPRALDPQHVASPISSGFTSDLSNEYCWTCPAVRLWAFGHTHYSCSYYDDKKLVISNQKGYHSLEKQNQEAVKDLVVIEAMGQWQISAPSPNKQPIHTGPSETNTIKRSSPENKTQTSRLSLLLRAADRLKAFRRTRPASSK</sequence>
<dbReference type="OrthoDB" id="550558at2759"/>
<feature type="region of interest" description="Disordered" evidence="1">
    <location>
        <begin position="258"/>
        <end position="289"/>
    </location>
</feature>
<dbReference type="InterPro" id="IPR004843">
    <property type="entry name" value="Calcineurin-like_PHP"/>
</dbReference>
<evidence type="ECO:0000256" key="1">
    <source>
        <dbReference type="SAM" id="MobiDB-lite"/>
    </source>
</evidence>
<protein>
    <recommendedName>
        <fullName evidence="2">Calcineurin-like phosphoesterase domain-containing protein</fullName>
    </recommendedName>
</protein>
<evidence type="ECO:0000313" key="4">
    <source>
        <dbReference type="Proteomes" id="UP000799444"/>
    </source>
</evidence>
<proteinExistence type="predicted"/>
<keyword evidence="4" id="KW-1185">Reference proteome</keyword>